<organism evidence="2 3">
    <name type="scientific">Aeromicrobium fastidiosum</name>
    <dbReference type="NCBI Taxonomy" id="52699"/>
    <lineage>
        <taxon>Bacteria</taxon>
        <taxon>Bacillati</taxon>
        <taxon>Actinomycetota</taxon>
        <taxon>Actinomycetes</taxon>
        <taxon>Propionibacteriales</taxon>
        <taxon>Nocardioidaceae</taxon>
        <taxon>Aeromicrobium</taxon>
    </lineage>
</organism>
<name>A0A641APV2_9ACTN</name>
<accession>A0A641APV2</accession>
<dbReference type="AlphaFoldDB" id="A0A641APV2"/>
<evidence type="ECO:0000313" key="3">
    <source>
        <dbReference type="Proteomes" id="UP001515100"/>
    </source>
</evidence>
<keyword evidence="3" id="KW-1185">Reference proteome</keyword>
<sequence length="310" mass="32167">MRSRALKLLIGTVVVIAVGSVAFGLAWPDGSIDDAAPVNQGPRPTTAATAAPTEPAPSASPSPSSTAAPGADLAPASVSGTWPGAPRGVVAGDGTVDWCRAVSTTGAAKAEAQRVFGTEAVDAAACAAVRFVFEHRYSRTSLPRASYAVADFDAVLPALDARTAADVYRPRIARFVADPRSDTAGEQLGLVLFTGSATRKGATHASAGAGHVFYGPAFTTDGYADRAAWINPRWTTVTVRVDRTAARPRIEARFTASASVPVWSTSARGDAMLTVPTTATFLLRPDGDTWRINGWTIGRGDVGYAPLDVR</sequence>
<dbReference type="OrthoDB" id="3744725at2"/>
<gene>
    <name evidence="2" type="ORF">ESP62_000380</name>
</gene>
<dbReference type="EMBL" id="SDPP02000001">
    <property type="protein sequence ID" value="KAA1379712.1"/>
    <property type="molecule type" value="Genomic_DNA"/>
</dbReference>
<feature type="region of interest" description="Disordered" evidence="1">
    <location>
        <begin position="35"/>
        <end position="86"/>
    </location>
</feature>
<comment type="caution">
    <text evidence="2">The sequence shown here is derived from an EMBL/GenBank/DDBJ whole genome shotgun (WGS) entry which is preliminary data.</text>
</comment>
<reference evidence="2" key="1">
    <citation type="submission" date="2019-09" db="EMBL/GenBank/DDBJ databases">
        <authorList>
            <person name="Li J."/>
        </authorList>
    </citation>
    <scope>NUCLEOTIDE SEQUENCE [LARGE SCALE GENOMIC DNA]</scope>
    <source>
        <strain evidence="2">NRBC 14897</strain>
    </source>
</reference>
<proteinExistence type="predicted"/>
<dbReference type="RefSeq" id="WP_129179482.1">
    <property type="nucleotide sequence ID" value="NZ_JAGIOG010000001.1"/>
</dbReference>
<evidence type="ECO:0000313" key="2">
    <source>
        <dbReference type="EMBL" id="KAA1379712.1"/>
    </source>
</evidence>
<feature type="compositionally biased region" description="Low complexity" evidence="1">
    <location>
        <begin position="42"/>
        <end position="53"/>
    </location>
</feature>
<protein>
    <submittedName>
        <fullName evidence="2">Uncharacterized protein</fullName>
    </submittedName>
</protein>
<evidence type="ECO:0000256" key="1">
    <source>
        <dbReference type="SAM" id="MobiDB-lite"/>
    </source>
</evidence>
<dbReference type="Proteomes" id="UP001515100">
    <property type="component" value="Unassembled WGS sequence"/>
</dbReference>